<dbReference type="PANTHER" id="PTHR35848">
    <property type="entry name" value="OXALATE-BINDING PROTEIN"/>
    <property type="match status" value="1"/>
</dbReference>
<dbReference type="RefSeq" id="WP_176027778.1">
    <property type="nucleotide sequence ID" value="NZ_JBHSJV010000001.1"/>
</dbReference>
<dbReference type="Gene3D" id="2.60.120.10">
    <property type="entry name" value="Jelly Rolls"/>
    <property type="match status" value="1"/>
</dbReference>
<sequence>MKLIEKKITENLDGGISLHEHLLSDISCPVSSSIFIVPPKLNTPVDQHKVAEIWMIVGGKGEVIFEDKKITLNRFDILYIESGEKHSVVNTGEEDLIITSLYWNVI</sequence>
<evidence type="ECO:0000256" key="1">
    <source>
        <dbReference type="ARBA" id="ARBA00022723"/>
    </source>
</evidence>
<dbReference type="InterPro" id="IPR011051">
    <property type="entry name" value="RmlC_Cupin_sf"/>
</dbReference>
<evidence type="ECO:0000313" key="3">
    <source>
        <dbReference type="EMBL" id="MFD2589616.1"/>
    </source>
</evidence>
<name>A0ABW5N3C2_9FLAO</name>
<dbReference type="EMBL" id="JBHULX010000001">
    <property type="protein sequence ID" value="MFD2589616.1"/>
    <property type="molecule type" value="Genomic_DNA"/>
</dbReference>
<reference evidence="4" key="1">
    <citation type="journal article" date="2019" name="Int. J. Syst. Evol. Microbiol.">
        <title>The Global Catalogue of Microorganisms (GCM) 10K type strain sequencing project: providing services to taxonomists for standard genome sequencing and annotation.</title>
        <authorList>
            <consortium name="The Broad Institute Genomics Platform"/>
            <consortium name="The Broad Institute Genome Sequencing Center for Infectious Disease"/>
            <person name="Wu L."/>
            <person name="Ma J."/>
        </authorList>
    </citation>
    <scope>NUCLEOTIDE SEQUENCE [LARGE SCALE GENOMIC DNA]</scope>
    <source>
        <strain evidence="4">KCTC 42423</strain>
    </source>
</reference>
<dbReference type="InterPro" id="IPR051610">
    <property type="entry name" value="GPI/OXD"/>
</dbReference>
<dbReference type="Pfam" id="PF07883">
    <property type="entry name" value="Cupin_2"/>
    <property type="match status" value="1"/>
</dbReference>
<gene>
    <name evidence="3" type="ORF">ACFSTE_02160</name>
</gene>
<dbReference type="InterPro" id="IPR014710">
    <property type="entry name" value="RmlC-like_jellyroll"/>
</dbReference>
<keyword evidence="1" id="KW-0479">Metal-binding</keyword>
<accession>A0ABW5N3C2</accession>
<organism evidence="3 4">
    <name type="scientific">Aquimarina hainanensis</name>
    <dbReference type="NCBI Taxonomy" id="1578017"/>
    <lineage>
        <taxon>Bacteria</taxon>
        <taxon>Pseudomonadati</taxon>
        <taxon>Bacteroidota</taxon>
        <taxon>Flavobacteriia</taxon>
        <taxon>Flavobacteriales</taxon>
        <taxon>Flavobacteriaceae</taxon>
        <taxon>Aquimarina</taxon>
    </lineage>
</organism>
<evidence type="ECO:0000259" key="2">
    <source>
        <dbReference type="Pfam" id="PF07883"/>
    </source>
</evidence>
<dbReference type="PANTHER" id="PTHR35848:SF6">
    <property type="entry name" value="CUPIN TYPE-2 DOMAIN-CONTAINING PROTEIN"/>
    <property type="match status" value="1"/>
</dbReference>
<comment type="caution">
    <text evidence="3">The sequence shown here is derived from an EMBL/GenBank/DDBJ whole genome shotgun (WGS) entry which is preliminary data.</text>
</comment>
<evidence type="ECO:0000313" key="4">
    <source>
        <dbReference type="Proteomes" id="UP001597459"/>
    </source>
</evidence>
<dbReference type="Proteomes" id="UP001597459">
    <property type="component" value="Unassembled WGS sequence"/>
</dbReference>
<dbReference type="SUPFAM" id="SSF51182">
    <property type="entry name" value="RmlC-like cupins"/>
    <property type="match status" value="1"/>
</dbReference>
<protein>
    <submittedName>
        <fullName evidence="3">Cupin domain-containing protein</fullName>
    </submittedName>
</protein>
<feature type="domain" description="Cupin type-2" evidence="2">
    <location>
        <begin position="34"/>
        <end position="101"/>
    </location>
</feature>
<keyword evidence="4" id="KW-1185">Reference proteome</keyword>
<proteinExistence type="predicted"/>
<dbReference type="InterPro" id="IPR013096">
    <property type="entry name" value="Cupin_2"/>
</dbReference>